<dbReference type="EMBL" id="CP042593">
    <property type="protein sequence ID" value="QED46266.1"/>
    <property type="molecule type" value="Genomic_DNA"/>
</dbReference>
<dbReference type="STRING" id="1742359.GCA_001439625_04366"/>
<dbReference type="RefSeq" id="WP_057775601.1">
    <property type="nucleotide sequence ID" value="NZ_CP042593.1"/>
</dbReference>
<accession>A0A5B8Z4N3</accession>
<evidence type="ECO:0000313" key="3">
    <source>
        <dbReference type="Proteomes" id="UP000321555"/>
    </source>
</evidence>
<dbReference type="Proteomes" id="UP000321555">
    <property type="component" value="Chromosome"/>
</dbReference>
<keyword evidence="1" id="KW-0175">Coiled coil</keyword>
<organism evidence="2 3">
    <name type="scientific">Cytobacillus dafuensis</name>
    <name type="common">Bacillus dafuensis</name>
    <dbReference type="NCBI Taxonomy" id="1742359"/>
    <lineage>
        <taxon>Bacteria</taxon>
        <taxon>Bacillati</taxon>
        <taxon>Bacillota</taxon>
        <taxon>Bacilli</taxon>
        <taxon>Bacillales</taxon>
        <taxon>Bacillaceae</taxon>
        <taxon>Cytobacillus</taxon>
    </lineage>
</organism>
<gene>
    <name evidence="2" type="ORF">FSZ17_02630</name>
</gene>
<dbReference type="AlphaFoldDB" id="A0A5B8Z4N3"/>
<protein>
    <submittedName>
        <fullName evidence="2">Uncharacterized protein</fullName>
    </submittedName>
</protein>
<evidence type="ECO:0000256" key="1">
    <source>
        <dbReference type="SAM" id="Coils"/>
    </source>
</evidence>
<dbReference type="OrthoDB" id="2721428at2"/>
<feature type="coiled-coil region" evidence="1">
    <location>
        <begin position="79"/>
        <end position="106"/>
    </location>
</feature>
<name>A0A5B8Z4N3_CYTDA</name>
<proteinExistence type="predicted"/>
<dbReference type="KEGG" id="bda:FSZ17_02630"/>
<reference evidence="3" key="1">
    <citation type="submission" date="2019-08" db="EMBL/GenBank/DDBJ databases">
        <authorList>
            <person name="Zheng X."/>
        </authorList>
    </citation>
    <scope>NUCLEOTIDE SEQUENCE [LARGE SCALE GENOMIC DNA]</scope>
    <source>
        <strain evidence="3">FJAT-25496</strain>
    </source>
</reference>
<evidence type="ECO:0000313" key="2">
    <source>
        <dbReference type="EMBL" id="QED46266.1"/>
    </source>
</evidence>
<sequence>MKHKEEEKFKEFLAESFDQGVNIRELRLSTEEMEYIKRIYPKASLNKSIPKEASDGKVWYKVSLLPPGTDIDSINDARLAAIQKENVQLKQELESLKRSMATSSDN</sequence>
<keyword evidence="3" id="KW-1185">Reference proteome</keyword>